<gene>
    <name evidence="2" type="ORF">AB675_9269</name>
</gene>
<feature type="region of interest" description="Disordered" evidence="1">
    <location>
        <begin position="329"/>
        <end position="371"/>
    </location>
</feature>
<feature type="region of interest" description="Disordered" evidence="1">
    <location>
        <begin position="171"/>
        <end position="207"/>
    </location>
</feature>
<dbReference type="VEuPathDB" id="FungiDB:AB675_9269"/>
<feature type="compositionally biased region" description="Basic and acidic residues" evidence="1">
    <location>
        <begin position="196"/>
        <end position="207"/>
    </location>
</feature>
<accession>A0A0N1HC36</accession>
<evidence type="ECO:0000313" key="3">
    <source>
        <dbReference type="Proteomes" id="UP000038010"/>
    </source>
</evidence>
<feature type="compositionally biased region" description="Basic and acidic residues" evidence="1">
    <location>
        <begin position="354"/>
        <end position="371"/>
    </location>
</feature>
<protein>
    <submittedName>
        <fullName evidence="2">Uncharacterized protein</fullName>
    </submittedName>
</protein>
<name>A0A0N1HC36_9EURO</name>
<evidence type="ECO:0000313" key="2">
    <source>
        <dbReference type="EMBL" id="KPI41766.1"/>
    </source>
</evidence>
<feature type="compositionally biased region" description="Acidic residues" evidence="1">
    <location>
        <begin position="171"/>
        <end position="195"/>
    </location>
</feature>
<reference evidence="2 3" key="1">
    <citation type="submission" date="2015-06" db="EMBL/GenBank/DDBJ databases">
        <title>Draft genome of the ant-associated black yeast Phialophora attae CBS 131958.</title>
        <authorList>
            <person name="Moreno L.F."/>
            <person name="Stielow B.J."/>
            <person name="de Hoog S."/>
            <person name="Vicente V.A."/>
            <person name="Weiss V.A."/>
            <person name="de Vries M."/>
            <person name="Cruz L.M."/>
            <person name="Souza E.M."/>
        </authorList>
    </citation>
    <scope>NUCLEOTIDE SEQUENCE [LARGE SCALE GENOMIC DNA]</scope>
    <source>
        <strain evidence="2 3">CBS 131958</strain>
    </source>
</reference>
<dbReference type="Proteomes" id="UP000038010">
    <property type="component" value="Unassembled WGS sequence"/>
</dbReference>
<feature type="compositionally biased region" description="Basic and acidic residues" evidence="1">
    <location>
        <begin position="19"/>
        <end position="53"/>
    </location>
</feature>
<dbReference type="RefSeq" id="XP_018001729.1">
    <property type="nucleotide sequence ID" value="XM_018149786.1"/>
</dbReference>
<dbReference type="EMBL" id="LFJN01000009">
    <property type="protein sequence ID" value="KPI41766.1"/>
    <property type="molecule type" value="Genomic_DNA"/>
</dbReference>
<feature type="compositionally biased region" description="Basic and acidic residues" evidence="1">
    <location>
        <begin position="68"/>
        <end position="93"/>
    </location>
</feature>
<dbReference type="GeneID" id="28741666"/>
<proteinExistence type="predicted"/>
<sequence length="371" mass="41720">MSSKKRAGAPHAHFLGDVFRPEKRQRMADDDEQRVSDDHEHHISDDEGQRVPDNDEQLILDGDGQRISGEEEPRVSDDEGQRVSEDGGQHISDDEGQQVPEDDVSDDDYVIDEFPLGSPDLLARLTWCPARYCGRDDERQQKPCKIRCFYHIAAIYDIVYDPAPVQATENAAEELEEGEIGDDDVATQVGDDEEADPSKDYSEKSDKAVEKAGNGFSAEVFQFLEASGPRVRFKYLSDVSVPVAIGDEPQDIIDYCVEQLGGKRHENNRKLVGEVAPWEHEGAGGKLLRRYCRHTMGRELGWGRDALTLRKARIPRRDDGEHWDVMEVEAEDEGYADGPPEWFAQLQQAASKAQEPEKEKKGSSKDDPIEI</sequence>
<keyword evidence="3" id="KW-1185">Reference proteome</keyword>
<dbReference type="AlphaFoldDB" id="A0A0N1HC36"/>
<comment type="caution">
    <text evidence="2">The sequence shown here is derived from an EMBL/GenBank/DDBJ whole genome shotgun (WGS) entry which is preliminary data.</text>
</comment>
<evidence type="ECO:0000256" key="1">
    <source>
        <dbReference type="SAM" id="MobiDB-lite"/>
    </source>
</evidence>
<feature type="region of interest" description="Disordered" evidence="1">
    <location>
        <begin position="1"/>
        <end position="109"/>
    </location>
</feature>
<organism evidence="2 3">
    <name type="scientific">Cyphellophora attinorum</name>
    <dbReference type="NCBI Taxonomy" id="1664694"/>
    <lineage>
        <taxon>Eukaryota</taxon>
        <taxon>Fungi</taxon>
        <taxon>Dikarya</taxon>
        <taxon>Ascomycota</taxon>
        <taxon>Pezizomycotina</taxon>
        <taxon>Eurotiomycetes</taxon>
        <taxon>Chaetothyriomycetidae</taxon>
        <taxon>Chaetothyriales</taxon>
        <taxon>Cyphellophoraceae</taxon>
        <taxon>Cyphellophora</taxon>
    </lineage>
</organism>
<feature type="compositionally biased region" description="Acidic residues" evidence="1">
    <location>
        <begin position="94"/>
        <end position="109"/>
    </location>
</feature>